<accession>A0A3N0I3L8</accession>
<name>A0A3N0I3L8_9FIRM</name>
<dbReference type="GO" id="GO:0003676">
    <property type="term" value="F:nucleic acid binding"/>
    <property type="evidence" value="ECO:0007669"/>
    <property type="project" value="InterPro"/>
</dbReference>
<sequence>MERRNNMAKVKLDIGYVIHDMDEDKDYRIIYKANNYIAAILMTERDGKFEIDEFDQNTLLEMVKNHLVAVREPNFKYFDPDALSEKNRAIYERNRDIVNQVEKEYGPCYFELMTRKPKPLIKELSKKYNIKPRAVIYTLKAYLSAGMNEYSLLSKKGEHDSSNIKYQSKTGRKSTYGNMGVTLTGDIIKIFDEATKKYLSGREKTYQNVYDWMCATYFVQRIEKEDKYGKSYEYKLLPIDQRPTKRQMENYIRKHTTKKQRDIAKTSRREYRNNKRLLVSDNLYNVHGPGDVVEMDEVEMDVSLVSEADPTKVIGRPIVHVMIDIYSRMIIAVSVSLENNSVLGLTNCLINLAEDNKALCRRFGLELKDGLWDINIIPNKIRSDRGSEYRSKEAKRIFRELGITLDLEPPAMGSMKGQVEQLFHQYHSVQNDVLEGNGLITKRHDSNHHNNAVLTLNDIWIFVINQTIAHNMLTMKEYPLTKDMIRKKVHPNPLEIWNYGCTKFGAPRPMIDKKQFEYIIRKPVTAKLSRKGIFWNGLYYYNNSDVRLLDRIQVLGNTKESFSCRVDERDIGTLWYINDGRIEVAELNMMRNGNAEYNGMSLRAYEEFKKAKKQLIAENAHKDEEIRVARRMGLEATVNNARQAVANIPVSKDKTKGIRESRKLESETNLEKNSIQSRLQNETKAIESKSNDLLIDASKQKKTEEKVKNEYDLENETSIENILKQINNEMW</sequence>
<dbReference type="InterPro" id="IPR036397">
    <property type="entry name" value="RNaseH_sf"/>
</dbReference>
<protein>
    <submittedName>
        <fullName evidence="2">Transposase</fullName>
    </submittedName>
</protein>
<dbReference type="Gene3D" id="3.30.420.10">
    <property type="entry name" value="Ribonuclease H-like superfamily/Ribonuclease H"/>
    <property type="match status" value="1"/>
</dbReference>
<dbReference type="Proteomes" id="UP000276568">
    <property type="component" value="Unassembled WGS sequence"/>
</dbReference>
<dbReference type="GO" id="GO:0015074">
    <property type="term" value="P:DNA integration"/>
    <property type="evidence" value="ECO:0007669"/>
    <property type="project" value="InterPro"/>
</dbReference>
<proteinExistence type="predicted"/>
<feature type="domain" description="Integrase catalytic" evidence="1">
    <location>
        <begin position="285"/>
        <end position="487"/>
    </location>
</feature>
<organism evidence="2 3">
    <name type="scientific">Absicoccus porci</name>
    <dbReference type="NCBI Taxonomy" id="2486576"/>
    <lineage>
        <taxon>Bacteria</taxon>
        <taxon>Bacillati</taxon>
        <taxon>Bacillota</taxon>
        <taxon>Erysipelotrichia</taxon>
        <taxon>Erysipelotrichales</taxon>
        <taxon>Erysipelotrichaceae</taxon>
        <taxon>Absicoccus</taxon>
    </lineage>
</organism>
<gene>
    <name evidence="2" type="ORF">EDX97_03370</name>
</gene>
<evidence type="ECO:0000259" key="1">
    <source>
        <dbReference type="PROSITE" id="PS50994"/>
    </source>
</evidence>
<dbReference type="InterPro" id="IPR012337">
    <property type="entry name" value="RNaseH-like_sf"/>
</dbReference>
<dbReference type="SUPFAM" id="SSF53098">
    <property type="entry name" value="Ribonuclease H-like"/>
    <property type="match status" value="1"/>
</dbReference>
<dbReference type="OrthoDB" id="1640242at2"/>
<dbReference type="PROSITE" id="PS50994">
    <property type="entry name" value="INTEGRASE"/>
    <property type="match status" value="1"/>
</dbReference>
<reference evidence="2 3" key="1">
    <citation type="submission" date="2018-11" db="EMBL/GenBank/DDBJ databases">
        <title>Clostridium sp. nov., a member of the family Erysipelotrichaceae isolated from pig faeces.</title>
        <authorList>
            <person name="Chang Y.-H."/>
        </authorList>
    </citation>
    <scope>NUCLEOTIDE SEQUENCE [LARGE SCALE GENOMIC DNA]</scope>
    <source>
        <strain evidence="2 3">YH-panp20</strain>
    </source>
</reference>
<dbReference type="InterPro" id="IPR001584">
    <property type="entry name" value="Integrase_cat-core"/>
</dbReference>
<dbReference type="AlphaFoldDB" id="A0A3N0I3L8"/>
<keyword evidence="3" id="KW-1185">Reference proteome</keyword>
<dbReference type="Pfam" id="PF00665">
    <property type="entry name" value="rve"/>
    <property type="match status" value="1"/>
</dbReference>
<comment type="caution">
    <text evidence="2">The sequence shown here is derived from an EMBL/GenBank/DDBJ whole genome shotgun (WGS) entry which is preliminary data.</text>
</comment>
<dbReference type="EMBL" id="RJQC01000001">
    <property type="protein sequence ID" value="RNM31609.1"/>
    <property type="molecule type" value="Genomic_DNA"/>
</dbReference>
<evidence type="ECO:0000313" key="2">
    <source>
        <dbReference type="EMBL" id="RNM31609.1"/>
    </source>
</evidence>
<evidence type="ECO:0000313" key="3">
    <source>
        <dbReference type="Proteomes" id="UP000276568"/>
    </source>
</evidence>